<evidence type="ECO:0000313" key="12">
    <source>
        <dbReference type="Proteomes" id="UP001364472"/>
    </source>
</evidence>
<evidence type="ECO:0000256" key="10">
    <source>
        <dbReference type="RuleBase" id="RU003835"/>
    </source>
</evidence>
<keyword evidence="8 9" id="KW-0460">Magnesium</keyword>
<dbReference type="AlphaFoldDB" id="A0AAW9R1K8"/>
<dbReference type="Pfam" id="PF00871">
    <property type="entry name" value="Acetate_kinase"/>
    <property type="match status" value="1"/>
</dbReference>
<comment type="caution">
    <text evidence="11">The sequence shown here is derived from an EMBL/GenBank/DDBJ whole genome shotgun (WGS) entry which is preliminary data.</text>
</comment>
<evidence type="ECO:0000256" key="2">
    <source>
        <dbReference type="ARBA" id="ARBA00022490"/>
    </source>
</evidence>
<evidence type="ECO:0000256" key="5">
    <source>
        <dbReference type="ARBA" id="ARBA00022741"/>
    </source>
</evidence>
<evidence type="ECO:0000256" key="1">
    <source>
        <dbReference type="ARBA" id="ARBA00008748"/>
    </source>
</evidence>
<dbReference type="PROSITE" id="PS01075">
    <property type="entry name" value="ACETATE_KINASE_1"/>
    <property type="match status" value="1"/>
</dbReference>
<feature type="binding site" evidence="9">
    <location>
        <position position="16"/>
    </location>
    <ligand>
        <name>ATP</name>
        <dbReference type="ChEBI" id="CHEBI:30616"/>
    </ligand>
</feature>
<comment type="function">
    <text evidence="9">Catalyzes the formation of acetyl phosphate from acetate and ATP. Can also catalyze the reverse reaction.</text>
</comment>
<protein>
    <recommendedName>
        <fullName evidence="9">Acetate kinase</fullName>
        <ecNumber evidence="9">2.7.2.1</ecNumber>
    </recommendedName>
    <alternativeName>
        <fullName evidence="9">Acetokinase</fullName>
    </alternativeName>
</protein>
<dbReference type="PRINTS" id="PR00471">
    <property type="entry name" value="ACETATEKNASE"/>
</dbReference>
<dbReference type="InterPro" id="IPR023865">
    <property type="entry name" value="Aliphatic_acid_kinase_CS"/>
</dbReference>
<dbReference type="EMBL" id="JBBDHC010000001">
    <property type="protein sequence ID" value="MEJ1248158.1"/>
    <property type="molecule type" value="Genomic_DNA"/>
</dbReference>
<feature type="binding site" evidence="9">
    <location>
        <begin position="207"/>
        <end position="211"/>
    </location>
    <ligand>
        <name>ATP</name>
        <dbReference type="ChEBI" id="CHEBI:30616"/>
    </ligand>
</feature>
<comment type="pathway">
    <text evidence="9">Metabolic intermediate biosynthesis; acetyl-CoA biosynthesis; acetyl-CoA from acetate: step 1/2.</text>
</comment>
<sequence>MEGLILVLNCGSSSIKFALFDAAAEPLPRAPLWNGKVQGIGGPSPDFGETGVAPHAVALDAGHPHAAALALILARVEARLAGRPLAGVAHRVVHGGGRYHAPTRVDAALIADLRALIPLAPLHQPFPLKAMSLLIERDPQVPQVACFDTGFHHDLPEVEKMLPLPRELGRDRGLRRYGFHGLSYDYMSHALPERHGALARGRTIVAHLGSGASLCAMRELKSVATTMGFSALDGLMMGTRTGSIDPGAILYLMEIERLSLEEVGRLLYHRSGLLGVSGISAEPRVVVRHEDDPGERGERARQALALYVRRIVREIGALVAVLGGLDLLVFTAGVGEHNAFIRERVCRDLAFLGITLDDDANAANAAVISSRDSRVIVGVEPTNEEWIAASHAQRLLRNA</sequence>
<feature type="site" description="Transition state stabilizer" evidence="9">
    <location>
        <position position="180"/>
    </location>
</feature>
<dbReference type="GO" id="GO:0008776">
    <property type="term" value="F:acetate kinase activity"/>
    <property type="evidence" value="ECO:0007669"/>
    <property type="project" value="UniProtKB-UniRule"/>
</dbReference>
<keyword evidence="2 9" id="KW-0963">Cytoplasm</keyword>
<keyword evidence="7 9" id="KW-0067">ATP-binding</keyword>
<keyword evidence="6 9" id="KW-0418">Kinase</keyword>
<feature type="binding site" evidence="9">
    <location>
        <position position="9"/>
    </location>
    <ligand>
        <name>Mg(2+)</name>
        <dbReference type="ChEBI" id="CHEBI:18420"/>
    </ligand>
</feature>
<proteinExistence type="inferred from homology"/>
<evidence type="ECO:0000256" key="6">
    <source>
        <dbReference type="ARBA" id="ARBA00022777"/>
    </source>
</evidence>
<keyword evidence="3 9" id="KW-0808">Transferase</keyword>
<comment type="subcellular location">
    <subcellularLocation>
        <location evidence="9">Cytoplasm</location>
    </subcellularLocation>
</comment>
<feature type="binding site" evidence="9">
    <location>
        <position position="91"/>
    </location>
    <ligand>
        <name>substrate</name>
    </ligand>
</feature>
<dbReference type="SUPFAM" id="SSF53067">
    <property type="entry name" value="Actin-like ATPase domain"/>
    <property type="match status" value="2"/>
</dbReference>
<dbReference type="GO" id="GO:0006083">
    <property type="term" value="P:acetate metabolic process"/>
    <property type="evidence" value="ECO:0007669"/>
    <property type="project" value="TreeGrafter"/>
</dbReference>
<dbReference type="PIRSF" id="PIRSF000722">
    <property type="entry name" value="Acetate_prop_kin"/>
    <property type="match status" value="1"/>
</dbReference>
<keyword evidence="12" id="KW-1185">Reference proteome</keyword>
<dbReference type="RefSeq" id="WP_337334018.1">
    <property type="nucleotide sequence ID" value="NZ_JBBDHC010000001.1"/>
</dbReference>
<dbReference type="GO" id="GO:0005829">
    <property type="term" value="C:cytosol"/>
    <property type="evidence" value="ECO:0007669"/>
    <property type="project" value="TreeGrafter"/>
</dbReference>
<dbReference type="PANTHER" id="PTHR21060:SF21">
    <property type="entry name" value="ACETATE KINASE"/>
    <property type="match status" value="1"/>
</dbReference>
<dbReference type="GO" id="GO:0006085">
    <property type="term" value="P:acetyl-CoA biosynthetic process"/>
    <property type="evidence" value="ECO:0007669"/>
    <property type="project" value="UniProtKB-UniRule"/>
</dbReference>
<gene>
    <name evidence="9" type="primary">ackA</name>
    <name evidence="11" type="ORF">WB794_00480</name>
</gene>
<evidence type="ECO:0000313" key="11">
    <source>
        <dbReference type="EMBL" id="MEJ1248158.1"/>
    </source>
</evidence>
<comment type="catalytic activity">
    <reaction evidence="9">
        <text>acetate + ATP = acetyl phosphate + ADP</text>
        <dbReference type="Rhea" id="RHEA:11352"/>
        <dbReference type="ChEBI" id="CHEBI:22191"/>
        <dbReference type="ChEBI" id="CHEBI:30089"/>
        <dbReference type="ChEBI" id="CHEBI:30616"/>
        <dbReference type="ChEBI" id="CHEBI:456216"/>
        <dbReference type="EC" id="2.7.2.1"/>
    </reaction>
</comment>
<dbReference type="PANTHER" id="PTHR21060">
    <property type="entry name" value="ACETATE KINASE"/>
    <property type="match status" value="1"/>
</dbReference>
<comment type="similarity">
    <text evidence="1 9 10">Belongs to the acetokinase family.</text>
</comment>
<accession>A0AAW9R1K8</accession>
<evidence type="ECO:0000256" key="3">
    <source>
        <dbReference type="ARBA" id="ARBA00022679"/>
    </source>
</evidence>
<evidence type="ECO:0000256" key="8">
    <source>
        <dbReference type="ARBA" id="ARBA00022842"/>
    </source>
</evidence>
<organism evidence="11 12">
    <name type="scientific">Denitratimonas tolerans</name>
    <dbReference type="NCBI Taxonomy" id="1338420"/>
    <lineage>
        <taxon>Bacteria</taxon>
        <taxon>Pseudomonadati</taxon>
        <taxon>Pseudomonadota</taxon>
        <taxon>Gammaproteobacteria</taxon>
        <taxon>Lysobacterales</taxon>
        <taxon>Lysobacteraceae</taxon>
        <taxon>Denitratimonas</taxon>
    </lineage>
</organism>
<dbReference type="InterPro" id="IPR000890">
    <property type="entry name" value="Aliphatic_acid_kin_short-chain"/>
</dbReference>
<dbReference type="HAMAP" id="MF_00020">
    <property type="entry name" value="Acetate_kinase"/>
    <property type="match status" value="1"/>
</dbReference>
<name>A0AAW9R1K8_9GAMM</name>
<feature type="binding site" evidence="9">
    <location>
        <position position="384"/>
    </location>
    <ligand>
        <name>Mg(2+)</name>
        <dbReference type="ChEBI" id="CHEBI:18420"/>
    </ligand>
</feature>
<feature type="site" description="Transition state stabilizer" evidence="9">
    <location>
        <position position="240"/>
    </location>
</feature>
<keyword evidence="5 9" id="KW-0547">Nucleotide-binding</keyword>
<dbReference type="EC" id="2.7.2.1" evidence="9"/>
<dbReference type="InterPro" id="IPR043129">
    <property type="entry name" value="ATPase_NBD"/>
</dbReference>
<dbReference type="Proteomes" id="UP001364472">
    <property type="component" value="Unassembled WGS sequence"/>
</dbReference>
<dbReference type="NCBIfam" id="TIGR00016">
    <property type="entry name" value="ackA"/>
    <property type="match status" value="1"/>
</dbReference>
<dbReference type="GO" id="GO:0005524">
    <property type="term" value="F:ATP binding"/>
    <property type="evidence" value="ECO:0007669"/>
    <property type="project" value="UniProtKB-KW"/>
</dbReference>
<evidence type="ECO:0000256" key="4">
    <source>
        <dbReference type="ARBA" id="ARBA00022723"/>
    </source>
</evidence>
<comment type="subunit">
    <text evidence="9">Homodimer.</text>
</comment>
<feature type="binding site" evidence="9">
    <location>
        <begin position="333"/>
        <end position="337"/>
    </location>
    <ligand>
        <name>ATP</name>
        <dbReference type="ChEBI" id="CHEBI:30616"/>
    </ligand>
</feature>
<comment type="caution">
    <text evidence="9">Lacks conserved residue(s) required for the propagation of feature annotation.</text>
</comment>
<comment type="cofactor">
    <cofactor evidence="9">
        <name>Mg(2+)</name>
        <dbReference type="ChEBI" id="CHEBI:18420"/>
    </cofactor>
    <cofactor evidence="9">
        <name>Mn(2+)</name>
        <dbReference type="ChEBI" id="CHEBI:29035"/>
    </cofactor>
    <text evidence="9">Mg(2+). Can also accept Mn(2+).</text>
</comment>
<feature type="active site" description="Proton donor/acceptor" evidence="9">
    <location>
        <position position="148"/>
    </location>
</feature>
<dbReference type="InterPro" id="IPR004372">
    <property type="entry name" value="Ac/propionate_kinase"/>
</dbReference>
<dbReference type="Gene3D" id="3.30.420.40">
    <property type="match status" value="2"/>
</dbReference>
<reference evidence="11 12" key="1">
    <citation type="journal article" date="2016" name="Antonie Van Leeuwenhoek">
        <title>Denitratimonas tolerans gen. nov., sp. nov., a denitrifying bacterium isolated from a bioreactor for tannery wastewater treatment.</title>
        <authorList>
            <person name="Han S.I."/>
            <person name="Kim J.O."/>
            <person name="Lee Y.R."/>
            <person name="Ekpeghere K.I."/>
            <person name="Koh S.C."/>
            <person name="Whang K.S."/>
        </authorList>
    </citation>
    <scope>NUCLEOTIDE SEQUENCE [LARGE SCALE GENOMIC DNA]</scope>
    <source>
        <strain evidence="11 12">KACC 17565</strain>
    </source>
</reference>
<keyword evidence="4 9" id="KW-0479">Metal-binding</keyword>
<evidence type="ECO:0000256" key="7">
    <source>
        <dbReference type="ARBA" id="ARBA00022840"/>
    </source>
</evidence>
<dbReference type="GO" id="GO:0000287">
    <property type="term" value="F:magnesium ion binding"/>
    <property type="evidence" value="ECO:0007669"/>
    <property type="project" value="UniProtKB-UniRule"/>
</dbReference>
<evidence type="ECO:0000256" key="9">
    <source>
        <dbReference type="HAMAP-Rule" id="MF_00020"/>
    </source>
</evidence>